<dbReference type="Gene3D" id="1.10.530.10">
    <property type="match status" value="1"/>
</dbReference>
<dbReference type="InterPro" id="IPR031304">
    <property type="entry name" value="SLT_2"/>
</dbReference>
<feature type="domain" description="Transglycosylase SLT" evidence="3">
    <location>
        <begin position="339"/>
        <end position="388"/>
    </location>
</feature>
<dbReference type="SUPFAM" id="SSF53955">
    <property type="entry name" value="Lysozyme-like"/>
    <property type="match status" value="1"/>
</dbReference>
<gene>
    <name evidence="4" type="ORF">FB564_0820</name>
</gene>
<feature type="compositionally biased region" description="Low complexity" evidence="1">
    <location>
        <begin position="94"/>
        <end position="114"/>
    </location>
</feature>
<dbReference type="Pfam" id="PF13406">
    <property type="entry name" value="SLT_2"/>
    <property type="match status" value="1"/>
</dbReference>
<dbReference type="InterPro" id="IPR023346">
    <property type="entry name" value="Lysozyme-like_dom_sf"/>
</dbReference>
<keyword evidence="2" id="KW-1133">Transmembrane helix</keyword>
<dbReference type="AlphaFoldDB" id="A0A542XIT3"/>
<evidence type="ECO:0000313" key="5">
    <source>
        <dbReference type="Proteomes" id="UP000315983"/>
    </source>
</evidence>
<feature type="compositionally biased region" description="Low complexity" evidence="1">
    <location>
        <begin position="199"/>
        <end position="212"/>
    </location>
</feature>
<organism evidence="4 5">
    <name type="scientific">Salinispora arenicola</name>
    <dbReference type="NCBI Taxonomy" id="168697"/>
    <lineage>
        <taxon>Bacteria</taxon>
        <taxon>Bacillati</taxon>
        <taxon>Actinomycetota</taxon>
        <taxon>Actinomycetes</taxon>
        <taxon>Micromonosporales</taxon>
        <taxon>Micromonosporaceae</taxon>
        <taxon>Salinispora</taxon>
    </lineage>
</organism>
<protein>
    <submittedName>
        <fullName evidence="4">Membrane-bound lytic murein transglycosylase B</fullName>
    </submittedName>
</protein>
<comment type="caution">
    <text evidence="4">The sequence shown here is derived from an EMBL/GenBank/DDBJ whole genome shotgun (WGS) entry which is preliminary data.</text>
</comment>
<feature type="region of interest" description="Disordered" evidence="1">
    <location>
        <begin position="199"/>
        <end position="225"/>
    </location>
</feature>
<evidence type="ECO:0000259" key="3">
    <source>
        <dbReference type="Pfam" id="PF13406"/>
    </source>
</evidence>
<name>A0A542XIT3_SALAC</name>
<dbReference type="Proteomes" id="UP000315983">
    <property type="component" value="Unassembled WGS sequence"/>
</dbReference>
<dbReference type="InterPro" id="IPR043426">
    <property type="entry name" value="MltB-like"/>
</dbReference>
<feature type="transmembrane region" description="Helical" evidence="2">
    <location>
        <begin position="166"/>
        <end position="188"/>
    </location>
</feature>
<dbReference type="PANTHER" id="PTHR30163">
    <property type="entry name" value="MEMBRANE-BOUND LYTIC MUREIN TRANSGLYCOSYLASE B"/>
    <property type="match status" value="1"/>
</dbReference>
<feature type="compositionally biased region" description="Polar residues" evidence="1">
    <location>
        <begin position="59"/>
        <end position="68"/>
    </location>
</feature>
<dbReference type="GO" id="GO:0008933">
    <property type="term" value="F:peptidoglycan lytic transglycosylase activity"/>
    <property type="evidence" value="ECO:0007669"/>
    <property type="project" value="TreeGrafter"/>
</dbReference>
<reference evidence="4 5" key="1">
    <citation type="submission" date="2019-06" db="EMBL/GenBank/DDBJ databases">
        <title>Sequencing the genomes of 1000 actinobacteria strains.</title>
        <authorList>
            <person name="Klenk H.-P."/>
        </authorList>
    </citation>
    <scope>NUCLEOTIDE SEQUENCE [LARGE SCALE GENOMIC DNA]</scope>
    <source>
        <strain evidence="4 5">DSM 44819</strain>
    </source>
</reference>
<evidence type="ECO:0000256" key="2">
    <source>
        <dbReference type="SAM" id="Phobius"/>
    </source>
</evidence>
<evidence type="ECO:0000256" key="1">
    <source>
        <dbReference type="SAM" id="MobiDB-lite"/>
    </source>
</evidence>
<keyword evidence="2" id="KW-0812">Transmembrane</keyword>
<accession>A0A542XIT3</accession>
<proteinExistence type="predicted"/>
<dbReference type="PANTHER" id="PTHR30163:SF8">
    <property type="entry name" value="LYTIC MUREIN TRANSGLYCOSYLASE"/>
    <property type="match status" value="1"/>
</dbReference>
<sequence>MGDTRRVVDGQDNQTFRPLRPAAPAGGRQSGFGDDADQQPALVPRPRRPWLKPEPSPATEPTGTTVSESEVDAAPDDSTTTESAARTGAGPTVPATDCDGTTPTDADPTAGVDPPDTDDPTEPTRAARAQRRRIPFAHAVRASPARLAARAARSVRRWSRRPSGQLTLPGVFLLFLVAATVAAGAVLLPATVRSRPGAVAAEGTTTPTPTSVPGGGLPTGTLPPPGATMPVPPPGLGRPADTLATWAAEIGPKVGIAPVAVQAYGYAELVLAQTNRSCGLSWTTLAAIGHVESAHGQANSARLGSDGRAVPEIIGLPLDGQDGRMLIRDTDRGTLDQDTTYDRAIGPMQFIPTTWQEIGADADNDGRKDPHDIDDAALAAARYLCKGGRNLTIAGDWWNAILSYNDVRRYAQDVYDKADQYGQASRT</sequence>
<evidence type="ECO:0000313" key="4">
    <source>
        <dbReference type="EMBL" id="TQL35754.1"/>
    </source>
</evidence>
<dbReference type="GO" id="GO:0009253">
    <property type="term" value="P:peptidoglycan catabolic process"/>
    <property type="evidence" value="ECO:0007669"/>
    <property type="project" value="TreeGrafter"/>
</dbReference>
<keyword evidence="2" id="KW-0472">Membrane</keyword>
<dbReference type="EMBL" id="VFOL01000001">
    <property type="protein sequence ID" value="TQL35754.1"/>
    <property type="molecule type" value="Genomic_DNA"/>
</dbReference>
<feature type="region of interest" description="Disordered" evidence="1">
    <location>
        <begin position="1"/>
        <end position="145"/>
    </location>
</feature>